<accession>A0A392RWX1</accession>
<protein>
    <submittedName>
        <fullName evidence="1">Uncharacterized protein</fullName>
    </submittedName>
</protein>
<sequence>GSSMGFDGNESVSWKERLWGSSYRNGLMKPISSADVDVF</sequence>
<name>A0A392RWX1_9FABA</name>
<dbReference type="AlphaFoldDB" id="A0A392RWX1"/>
<proteinExistence type="predicted"/>
<organism evidence="1 2">
    <name type="scientific">Trifolium medium</name>
    <dbReference type="NCBI Taxonomy" id="97028"/>
    <lineage>
        <taxon>Eukaryota</taxon>
        <taxon>Viridiplantae</taxon>
        <taxon>Streptophyta</taxon>
        <taxon>Embryophyta</taxon>
        <taxon>Tracheophyta</taxon>
        <taxon>Spermatophyta</taxon>
        <taxon>Magnoliopsida</taxon>
        <taxon>eudicotyledons</taxon>
        <taxon>Gunneridae</taxon>
        <taxon>Pentapetalae</taxon>
        <taxon>rosids</taxon>
        <taxon>fabids</taxon>
        <taxon>Fabales</taxon>
        <taxon>Fabaceae</taxon>
        <taxon>Papilionoideae</taxon>
        <taxon>50 kb inversion clade</taxon>
        <taxon>NPAAA clade</taxon>
        <taxon>Hologalegina</taxon>
        <taxon>IRL clade</taxon>
        <taxon>Trifolieae</taxon>
        <taxon>Trifolium</taxon>
    </lineage>
</organism>
<comment type="caution">
    <text evidence="1">The sequence shown here is derived from an EMBL/GenBank/DDBJ whole genome shotgun (WGS) entry which is preliminary data.</text>
</comment>
<dbReference type="Proteomes" id="UP000265520">
    <property type="component" value="Unassembled WGS sequence"/>
</dbReference>
<reference evidence="1 2" key="1">
    <citation type="journal article" date="2018" name="Front. Plant Sci.">
        <title>Red Clover (Trifolium pratense) and Zigzag Clover (T. medium) - A Picture of Genomic Similarities and Differences.</title>
        <authorList>
            <person name="Dluhosova J."/>
            <person name="Istvanek J."/>
            <person name="Nedelnik J."/>
            <person name="Repkova J."/>
        </authorList>
    </citation>
    <scope>NUCLEOTIDE SEQUENCE [LARGE SCALE GENOMIC DNA]</scope>
    <source>
        <strain evidence="2">cv. 10/8</strain>
        <tissue evidence="1">Leaf</tissue>
    </source>
</reference>
<feature type="non-terminal residue" evidence="1">
    <location>
        <position position="1"/>
    </location>
</feature>
<keyword evidence="2" id="KW-1185">Reference proteome</keyword>
<dbReference type="EMBL" id="LXQA010282304">
    <property type="protein sequence ID" value="MCI40652.1"/>
    <property type="molecule type" value="Genomic_DNA"/>
</dbReference>
<evidence type="ECO:0000313" key="1">
    <source>
        <dbReference type="EMBL" id="MCI40652.1"/>
    </source>
</evidence>
<evidence type="ECO:0000313" key="2">
    <source>
        <dbReference type="Proteomes" id="UP000265520"/>
    </source>
</evidence>